<name>A0ABD2NSI0_9CUCU</name>
<organism evidence="2 3">
    <name type="scientific">Cryptolaemus montrouzieri</name>
    <dbReference type="NCBI Taxonomy" id="559131"/>
    <lineage>
        <taxon>Eukaryota</taxon>
        <taxon>Metazoa</taxon>
        <taxon>Ecdysozoa</taxon>
        <taxon>Arthropoda</taxon>
        <taxon>Hexapoda</taxon>
        <taxon>Insecta</taxon>
        <taxon>Pterygota</taxon>
        <taxon>Neoptera</taxon>
        <taxon>Endopterygota</taxon>
        <taxon>Coleoptera</taxon>
        <taxon>Polyphaga</taxon>
        <taxon>Cucujiformia</taxon>
        <taxon>Coccinelloidea</taxon>
        <taxon>Coccinellidae</taxon>
        <taxon>Scymninae</taxon>
        <taxon>Scymnini</taxon>
        <taxon>Cryptolaemus</taxon>
    </lineage>
</organism>
<gene>
    <name evidence="2" type="ORF">HHI36_004787</name>
</gene>
<reference evidence="2 3" key="1">
    <citation type="journal article" date="2021" name="BMC Biol.">
        <title>Horizontally acquired antibacterial genes associated with adaptive radiation of ladybird beetles.</title>
        <authorList>
            <person name="Li H.S."/>
            <person name="Tang X.F."/>
            <person name="Huang Y.H."/>
            <person name="Xu Z.Y."/>
            <person name="Chen M.L."/>
            <person name="Du X.Y."/>
            <person name="Qiu B.Y."/>
            <person name="Chen P.T."/>
            <person name="Zhang W."/>
            <person name="Slipinski A."/>
            <person name="Escalona H.E."/>
            <person name="Waterhouse R.M."/>
            <person name="Zwick A."/>
            <person name="Pang H."/>
        </authorList>
    </citation>
    <scope>NUCLEOTIDE SEQUENCE [LARGE SCALE GENOMIC DNA]</scope>
    <source>
        <strain evidence="2">SYSU2018</strain>
    </source>
</reference>
<keyword evidence="3" id="KW-1185">Reference proteome</keyword>
<feature type="coiled-coil region" evidence="1">
    <location>
        <begin position="31"/>
        <end position="58"/>
    </location>
</feature>
<evidence type="ECO:0000313" key="2">
    <source>
        <dbReference type="EMBL" id="KAL3281579.1"/>
    </source>
</evidence>
<dbReference type="EMBL" id="JABFTP020000144">
    <property type="protein sequence ID" value="KAL3281579.1"/>
    <property type="molecule type" value="Genomic_DNA"/>
</dbReference>
<proteinExistence type="predicted"/>
<sequence length="125" mass="14816">MEKLLEDIRAKLEIIDKRNAIIEGKIHGMQKEMGNLKKENEERKLKNLECKIKIQEQESRIIMLEKEIRKKNIIIQGLDEEIGEDEEQPKTKIQKVMNDMEVKIYVVAEILNFTDWENLIKVGVR</sequence>
<evidence type="ECO:0000313" key="3">
    <source>
        <dbReference type="Proteomes" id="UP001516400"/>
    </source>
</evidence>
<comment type="caution">
    <text evidence="2">The sequence shown here is derived from an EMBL/GenBank/DDBJ whole genome shotgun (WGS) entry which is preliminary data.</text>
</comment>
<protein>
    <submittedName>
        <fullName evidence="2">Uncharacterized protein</fullName>
    </submittedName>
</protein>
<accession>A0ABD2NSI0</accession>
<dbReference type="AlphaFoldDB" id="A0ABD2NSI0"/>
<evidence type="ECO:0000256" key="1">
    <source>
        <dbReference type="SAM" id="Coils"/>
    </source>
</evidence>
<dbReference type="Proteomes" id="UP001516400">
    <property type="component" value="Unassembled WGS sequence"/>
</dbReference>
<keyword evidence="1" id="KW-0175">Coiled coil</keyword>